<feature type="transmembrane region" description="Helical" evidence="1">
    <location>
        <begin position="115"/>
        <end position="134"/>
    </location>
</feature>
<feature type="transmembrane region" description="Helical" evidence="1">
    <location>
        <begin position="27"/>
        <end position="43"/>
    </location>
</feature>
<name>A0A1M5R3B9_9FIRM</name>
<reference evidence="3" key="1">
    <citation type="submission" date="2016-11" db="EMBL/GenBank/DDBJ databases">
        <authorList>
            <person name="Varghese N."/>
            <person name="Submissions S."/>
        </authorList>
    </citation>
    <scope>NUCLEOTIDE SEQUENCE [LARGE SCALE GENOMIC DNA]</scope>
    <source>
        <strain evidence="3">DSM 13643</strain>
    </source>
</reference>
<gene>
    <name evidence="2" type="ORF">SAMN02745135_00048</name>
</gene>
<evidence type="ECO:0000313" key="3">
    <source>
        <dbReference type="Proteomes" id="UP000183967"/>
    </source>
</evidence>
<dbReference type="Proteomes" id="UP000183967">
    <property type="component" value="Unassembled WGS sequence"/>
</dbReference>
<feature type="transmembrane region" description="Helical" evidence="1">
    <location>
        <begin position="5"/>
        <end position="21"/>
    </location>
</feature>
<evidence type="ECO:0000256" key="1">
    <source>
        <dbReference type="SAM" id="Phobius"/>
    </source>
</evidence>
<evidence type="ECO:0000313" key="2">
    <source>
        <dbReference type="EMBL" id="SHH20520.1"/>
    </source>
</evidence>
<keyword evidence="1" id="KW-1133">Transmembrane helix</keyword>
<feature type="transmembrane region" description="Helical" evidence="1">
    <location>
        <begin position="143"/>
        <end position="164"/>
    </location>
</feature>
<proteinExistence type="predicted"/>
<keyword evidence="1" id="KW-0812">Transmembrane</keyword>
<dbReference type="AlphaFoldDB" id="A0A1M5R3B9"/>
<keyword evidence="3" id="KW-1185">Reference proteome</keyword>
<sequence length="165" mass="19307">MREIIFMIFIVILYLILSYLLGLSTTMFILSAILFIMAVLFSYDEQYYSKYIMFITPKRSKITSEKDEVFKKKDRKVSIVSFYIISILLFINGIIKINDKSSYKSLLSTKDFITITGIAFVIGLVSYLIDNYFLKKSKEHEEYLIKSVMLGLFIVVILFIITMLF</sequence>
<accession>A0A1M5R3B9</accession>
<protein>
    <submittedName>
        <fullName evidence="2">Uncharacterized protein</fullName>
    </submittedName>
</protein>
<dbReference type="OrthoDB" id="9978798at2"/>
<keyword evidence="1" id="KW-0472">Membrane</keyword>
<feature type="transmembrane region" description="Helical" evidence="1">
    <location>
        <begin position="77"/>
        <end position="95"/>
    </location>
</feature>
<dbReference type="EMBL" id="FQXO01000004">
    <property type="protein sequence ID" value="SHH20520.1"/>
    <property type="molecule type" value="Genomic_DNA"/>
</dbReference>
<organism evidence="2 3">
    <name type="scientific">Caloranaerobacter azorensis DSM 13643</name>
    <dbReference type="NCBI Taxonomy" id="1121264"/>
    <lineage>
        <taxon>Bacteria</taxon>
        <taxon>Bacillati</taxon>
        <taxon>Bacillota</taxon>
        <taxon>Tissierellia</taxon>
        <taxon>Tissierellales</taxon>
        <taxon>Thermohalobacteraceae</taxon>
        <taxon>Caloranaerobacter</taxon>
    </lineage>
</organism>
<dbReference type="RefSeq" id="WP_073194424.1">
    <property type="nucleotide sequence ID" value="NZ_FQXO01000004.1"/>
</dbReference>